<gene>
    <name evidence="3" type="ORF">Slati_0807800</name>
</gene>
<dbReference type="AlphaFoldDB" id="A0AAW2XLS0"/>
<name>A0AAW2XLS0_9LAMI</name>
<organism evidence="3">
    <name type="scientific">Sesamum latifolium</name>
    <dbReference type="NCBI Taxonomy" id="2727402"/>
    <lineage>
        <taxon>Eukaryota</taxon>
        <taxon>Viridiplantae</taxon>
        <taxon>Streptophyta</taxon>
        <taxon>Embryophyta</taxon>
        <taxon>Tracheophyta</taxon>
        <taxon>Spermatophyta</taxon>
        <taxon>Magnoliopsida</taxon>
        <taxon>eudicotyledons</taxon>
        <taxon>Gunneridae</taxon>
        <taxon>Pentapetalae</taxon>
        <taxon>asterids</taxon>
        <taxon>lamiids</taxon>
        <taxon>Lamiales</taxon>
        <taxon>Pedaliaceae</taxon>
        <taxon>Sesamum</taxon>
    </lineage>
</organism>
<reference evidence="3" key="2">
    <citation type="journal article" date="2024" name="Plant">
        <title>Genomic evolution and insights into agronomic trait innovations of Sesamum species.</title>
        <authorList>
            <person name="Miao H."/>
            <person name="Wang L."/>
            <person name="Qu L."/>
            <person name="Liu H."/>
            <person name="Sun Y."/>
            <person name="Le M."/>
            <person name="Wang Q."/>
            <person name="Wei S."/>
            <person name="Zheng Y."/>
            <person name="Lin W."/>
            <person name="Duan Y."/>
            <person name="Cao H."/>
            <person name="Xiong S."/>
            <person name="Wang X."/>
            <person name="Wei L."/>
            <person name="Li C."/>
            <person name="Ma Q."/>
            <person name="Ju M."/>
            <person name="Zhao R."/>
            <person name="Li G."/>
            <person name="Mu C."/>
            <person name="Tian Q."/>
            <person name="Mei H."/>
            <person name="Zhang T."/>
            <person name="Gao T."/>
            <person name="Zhang H."/>
        </authorList>
    </citation>
    <scope>NUCLEOTIDE SEQUENCE</scope>
    <source>
        <strain evidence="3">KEN1</strain>
    </source>
</reference>
<evidence type="ECO:0000259" key="2">
    <source>
        <dbReference type="Pfam" id="PF03732"/>
    </source>
</evidence>
<sequence>MHLERPPGHQYQIGGAPEDERQGVPFTEAVMADKLLVNCRTPAIAEYDGTTDPLEHLSRFDNATLLHRYTDGIKCWVFVTTFSRVAQQWFNQLPTGAIGIFQEFWSLFLHQFASSQKLQKTELSLFVVWQKDHEPLKKYLQRFDAAALEKKESDKSKEAKNVSPEFLPKGGPKNGPEDRVEPGDPPRKGVTRIIAVRPIGGDSCHVRKAEVRKAYVATIKELLDVEVVDAPIIQFGRAEHFGPRNSYNDALVITALLADYEVGCIFIDSRSSADILFGEAYDQTQLGDISLEKVNSSLYGFAGEVVHPRGMISLLLTLKMEPTQKIRVLKFLVVDVSSAYNVILGRFTLNALQAIISLYHMKIKFSTLGGVQKVRGDPLQSRKCYVEAVRKGQKRSLDEVLKESPSCKRGKEDEVEERPEMEKGTPLESSQQKNC</sequence>
<evidence type="ECO:0000313" key="3">
    <source>
        <dbReference type="EMBL" id="KAL0454686.1"/>
    </source>
</evidence>
<reference evidence="3" key="1">
    <citation type="submission" date="2020-06" db="EMBL/GenBank/DDBJ databases">
        <authorList>
            <person name="Li T."/>
            <person name="Hu X."/>
            <person name="Zhang T."/>
            <person name="Song X."/>
            <person name="Zhang H."/>
            <person name="Dai N."/>
            <person name="Sheng W."/>
            <person name="Hou X."/>
            <person name="Wei L."/>
        </authorList>
    </citation>
    <scope>NUCLEOTIDE SEQUENCE</scope>
    <source>
        <strain evidence="3">KEN1</strain>
        <tissue evidence="3">Leaf</tissue>
    </source>
</reference>
<feature type="compositionally biased region" description="Basic and acidic residues" evidence="1">
    <location>
        <begin position="400"/>
        <end position="425"/>
    </location>
</feature>
<dbReference type="InterPro" id="IPR005162">
    <property type="entry name" value="Retrotrans_gag_dom"/>
</dbReference>
<dbReference type="PANTHER" id="PTHR33240">
    <property type="entry name" value="OS08G0508500 PROTEIN"/>
    <property type="match status" value="1"/>
</dbReference>
<feature type="region of interest" description="Disordered" evidence="1">
    <location>
        <begin position="154"/>
        <end position="189"/>
    </location>
</feature>
<protein>
    <recommendedName>
        <fullName evidence="2">Retrotransposon gag domain-containing protein</fullName>
    </recommendedName>
</protein>
<comment type="caution">
    <text evidence="3">The sequence shown here is derived from an EMBL/GenBank/DDBJ whole genome shotgun (WGS) entry which is preliminary data.</text>
</comment>
<feature type="domain" description="Retrotransposon gag" evidence="2">
    <location>
        <begin position="78"/>
        <end position="152"/>
    </location>
</feature>
<dbReference type="Pfam" id="PF03732">
    <property type="entry name" value="Retrotrans_gag"/>
    <property type="match status" value="1"/>
</dbReference>
<proteinExistence type="predicted"/>
<dbReference type="PANTHER" id="PTHR33240:SF8">
    <property type="entry name" value="OS03G0439900 PROTEIN"/>
    <property type="match status" value="1"/>
</dbReference>
<evidence type="ECO:0000256" key="1">
    <source>
        <dbReference type="SAM" id="MobiDB-lite"/>
    </source>
</evidence>
<feature type="compositionally biased region" description="Basic and acidic residues" evidence="1">
    <location>
        <begin position="175"/>
        <end position="187"/>
    </location>
</feature>
<feature type="region of interest" description="Disordered" evidence="1">
    <location>
        <begin position="400"/>
        <end position="435"/>
    </location>
</feature>
<accession>A0AAW2XLS0</accession>
<dbReference type="EMBL" id="JACGWN010000003">
    <property type="protein sequence ID" value="KAL0454686.1"/>
    <property type="molecule type" value="Genomic_DNA"/>
</dbReference>
<feature type="region of interest" description="Disordered" evidence="1">
    <location>
        <begin position="1"/>
        <end position="20"/>
    </location>
</feature>